<dbReference type="Proteomes" id="UP000034189">
    <property type="component" value="Chromosome"/>
</dbReference>
<reference evidence="3 4" key="1">
    <citation type="submission" date="2015-03" db="EMBL/GenBank/DDBJ databases">
        <authorList>
            <person name="Abdul Halim M."/>
        </authorList>
    </citation>
    <scope>NUCLEOTIDE SEQUENCE [LARGE SCALE GENOMIC DNA]</scope>
    <source>
        <strain evidence="3 4">ATCC 35681</strain>
    </source>
</reference>
<feature type="domain" description="Transcription regulator PadR N-terminal" evidence="1">
    <location>
        <begin position="6"/>
        <end position="76"/>
    </location>
</feature>
<dbReference type="PATRIC" id="fig|1333534.5.peg.5214"/>
<dbReference type="InterPro" id="IPR005149">
    <property type="entry name" value="Tscrpt_reg_PadR_N"/>
</dbReference>
<dbReference type="HOGENOM" id="CLU_089258_1_0_9"/>
<feature type="domain" description="Transcription regulator PadR C-terminal" evidence="2">
    <location>
        <begin position="89"/>
        <end position="169"/>
    </location>
</feature>
<dbReference type="AlphaFoldDB" id="A0A0F7FE63"/>
<dbReference type="PANTHER" id="PTHR43252">
    <property type="entry name" value="TRANSCRIPTIONAL REGULATOR YQJI"/>
    <property type="match status" value="1"/>
</dbReference>
<dbReference type="PANTHER" id="PTHR43252:SF6">
    <property type="entry name" value="NEGATIVE TRANSCRIPTION REGULATOR PADR"/>
    <property type="match status" value="1"/>
</dbReference>
<accession>A0A0F7FE63</accession>
<evidence type="ECO:0000313" key="4">
    <source>
        <dbReference type="Proteomes" id="UP000034189"/>
    </source>
</evidence>
<gene>
    <name evidence="3" type="ORF">VK70_23885</name>
</gene>
<dbReference type="InterPro" id="IPR036390">
    <property type="entry name" value="WH_DNA-bd_sf"/>
</dbReference>
<evidence type="ECO:0000313" key="3">
    <source>
        <dbReference type="EMBL" id="AKG37167.1"/>
    </source>
</evidence>
<evidence type="ECO:0000259" key="2">
    <source>
        <dbReference type="Pfam" id="PF10400"/>
    </source>
</evidence>
<dbReference type="InterPro" id="IPR036388">
    <property type="entry name" value="WH-like_DNA-bd_sf"/>
</dbReference>
<dbReference type="Pfam" id="PF10400">
    <property type="entry name" value="Vir_act_alpha_C"/>
    <property type="match status" value="1"/>
</dbReference>
<dbReference type="Pfam" id="PF03551">
    <property type="entry name" value="PadR"/>
    <property type="match status" value="1"/>
</dbReference>
<sequence length="180" mass="20968">MLEYVLLGMLMEGQMSGYDLKKTIDSTVGHFYAASYGSLYPALKRMTDKGHVSVFETADSKNKKLYSLLPEGKEAFLKWLEEPQAGGREQLIRIFFFDYLEEDVRLRRLQEYLYAAEHEIRSLEAVQSIVEGELAGIERPEDYYYRVSVLGYGLSHARMQQQWIKDIMERKDLGHVKPRN</sequence>
<dbReference type="EMBL" id="CP011114">
    <property type="protein sequence ID" value="AKG37167.1"/>
    <property type="molecule type" value="Genomic_DNA"/>
</dbReference>
<dbReference type="SUPFAM" id="SSF46785">
    <property type="entry name" value="Winged helix' DNA-binding domain"/>
    <property type="match status" value="1"/>
</dbReference>
<dbReference type="OrthoDB" id="9783723at2"/>
<dbReference type="RefSeq" id="WP_025693610.1">
    <property type="nucleotide sequence ID" value="NZ_ASQQ01000003.1"/>
</dbReference>
<dbReference type="Gene3D" id="1.10.10.10">
    <property type="entry name" value="Winged helix-like DNA-binding domain superfamily/Winged helix DNA-binding domain"/>
    <property type="match status" value="1"/>
</dbReference>
<organism evidence="3 4">
    <name type="scientific">Paenibacillus durus ATCC 35681</name>
    <dbReference type="NCBI Taxonomy" id="1333534"/>
    <lineage>
        <taxon>Bacteria</taxon>
        <taxon>Bacillati</taxon>
        <taxon>Bacillota</taxon>
        <taxon>Bacilli</taxon>
        <taxon>Bacillales</taxon>
        <taxon>Paenibacillaceae</taxon>
        <taxon>Paenibacillus</taxon>
    </lineage>
</organism>
<evidence type="ECO:0000259" key="1">
    <source>
        <dbReference type="Pfam" id="PF03551"/>
    </source>
</evidence>
<protein>
    <submittedName>
        <fullName evidence="3">PadR family transcriptional regulator</fullName>
    </submittedName>
</protein>
<dbReference type="InterPro" id="IPR018309">
    <property type="entry name" value="Tscrpt_reg_PadR_C"/>
</dbReference>
<proteinExistence type="predicted"/>
<name>A0A0F7FE63_PAEDU</name>
<reference evidence="3 4" key="2">
    <citation type="journal article" date="2016" name="Genome Announc.">
        <title>Genome Sequence of a Gram-Positive Diazotroph, Paenibacillus durus Type Strain ATCC 35681.</title>
        <authorList>
            <person name="Halim M.A."/>
            <person name="Rahman A.Y."/>
            <person name="Sim K.S."/>
            <person name="Yam H.C."/>
            <person name="Rahim A.A."/>
            <person name="Ghazali A.H."/>
            <person name="Najimudin N."/>
        </authorList>
    </citation>
    <scope>NUCLEOTIDE SEQUENCE [LARGE SCALE GENOMIC DNA]</scope>
    <source>
        <strain evidence="3 4">ATCC 35681</strain>
    </source>
</reference>